<dbReference type="AlphaFoldDB" id="A0A1C3WBY4"/>
<organism evidence="1 2">
    <name type="scientific">Rhizobium lusitanum</name>
    <dbReference type="NCBI Taxonomy" id="293958"/>
    <lineage>
        <taxon>Bacteria</taxon>
        <taxon>Pseudomonadati</taxon>
        <taxon>Pseudomonadota</taxon>
        <taxon>Alphaproteobacteria</taxon>
        <taxon>Hyphomicrobiales</taxon>
        <taxon>Rhizobiaceae</taxon>
        <taxon>Rhizobium/Agrobacterium group</taxon>
        <taxon>Rhizobium</taxon>
    </lineage>
</organism>
<reference evidence="1 2" key="1">
    <citation type="submission" date="2016-08" db="EMBL/GenBank/DDBJ databases">
        <authorList>
            <person name="Seilhamer J.J."/>
        </authorList>
    </citation>
    <scope>NUCLEOTIDE SEQUENCE [LARGE SCALE GENOMIC DNA]</scope>
    <source>
        <strain evidence="1 2">P1-7</strain>
    </source>
</reference>
<protein>
    <submittedName>
        <fullName evidence="1">Uncharacterized protein</fullName>
    </submittedName>
</protein>
<evidence type="ECO:0000313" key="1">
    <source>
        <dbReference type="EMBL" id="SCB37569.1"/>
    </source>
</evidence>
<sequence length="143" mass="15589">MAQALFHAGEECLFVAGLDVDDTARQQAHLGQRRREQVRPRHAPEHLAFRASGNRSSEQGCCRAVDGAIATAGDFMECCERQPSSRQPAVDVRYPEWQDLSHSAAWAFQPLYAVSKLGDDGTDGRFGHFEQTGSSGVCNIAPG</sequence>
<name>A0A1C3WBY4_9HYPH</name>
<accession>A0A1C3WBY4</accession>
<evidence type="ECO:0000313" key="2">
    <source>
        <dbReference type="Proteomes" id="UP000199205"/>
    </source>
</evidence>
<proteinExistence type="predicted"/>
<dbReference type="EMBL" id="FMAF01000010">
    <property type="protein sequence ID" value="SCB37569.1"/>
    <property type="molecule type" value="Genomic_DNA"/>
</dbReference>
<dbReference type="Proteomes" id="UP000199205">
    <property type="component" value="Unassembled WGS sequence"/>
</dbReference>
<gene>
    <name evidence="1" type="ORF">GA0061101_11034</name>
</gene>